<dbReference type="Proteomes" id="UP001215151">
    <property type="component" value="Unassembled WGS sequence"/>
</dbReference>
<reference evidence="3" key="1">
    <citation type="submission" date="2022-11" db="EMBL/GenBank/DDBJ databases">
        <title>Genome Sequence of Cubamyces cubensis.</title>
        <authorList>
            <person name="Buettner E."/>
        </authorList>
    </citation>
    <scope>NUCLEOTIDE SEQUENCE</scope>
    <source>
        <strain evidence="3">MPL-01</strain>
    </source>
</reference>
<comment type="caution">
    <text evidence="3">The sequence shown here is derived from an EMBL/GenBank/DDBJ whole genome shotgun (WGS) entry which is preliminary data.</text>
</comment>
<evidence type="ECO:0000313" key="3">
    <source>
        <dbReference type="EMBL" id="KAJ8489409.1"/>
    </source>
</evidence>
<accession>A0AAD7TYP0</accession>
<protein>
    <recommendedName>
        <fullName evidence="2">Beta-lactamase-related domain-containing protein</fullName>
    </recommendedName>
</protein>
<feature type="domain" description="Beta-lactamase-related" evidence="2">
    <location>
        <begin position="178"/>
        <end position="262"/>
    </location>
</feature>
<dbReference type="EMBL" id="JAPEVG010000049">
    <property type="protein sequence ID" value="KAJ8489409.1"/>
    <property type="molecule type" value="Genomic_DNA"/>
</dbReference>
<organism evidence="3 4">
    <name type="scientific">Trametes cubensis</name>
    <dbReference type="NCBI Taxonomy" id="1111947"/>
    <lineage>
        <taxon>Eukaryota</taxon>
        <taxon>Fungi</taxon>
        <taxon>Dikarya</taxon>
        <taxon>Basidiomycota</taxon>
        <taxon>Agaricomycotina</taxon>
        <taxon>Agaricomycetes</taxon>
        <taxon>Polyporales</taxon>
        <taxon>Polyporaceae</taxon>
        <taxon>Trametes</taxon>
    </lineage>
</organism>
<evidence type="ECO:0000313" key="4">
    <source>
        <dbReference type="Proteomes" id="UP001215151"/>
    </source>
</evidence>
<sequence>MKHQPRTTRRWAFVTGLALGSALLLAWKWGRIWASVAQSSPTAQSEALHGHALRVPIITPDISDIAREYMRKGKVPGLSAGVVRLGVGIPDIEHGSWGTMSEDGAEVTADTLYNIGSCSKAFLSTTMAMLMEDFRIGQNKTPLPSGLSEFNWNTKLSDLLPEDWLLDNEWATKEANMYIVASHIISRYAGMDYTAYATTRILEPLGMHATTFSPLEADRSGNLSHAWSSTGRRIPLWSGADAVEMLAGPGGVISSVRDMLVFHSGAIPGYRAMVFLLPRYAAGVVTMVNSDDYHAVHELVALNLIHRILGFPLIPDPRAESQHAVEPHLAFHRLTGSPGYHQILPSRATPGAVEVNKQSSQAFTKSPPLETFAGTYTNVGYGDLTLCAPSTESAYCERVRTAFTLTHNRTLGASLLAEWPRLLATHLQLESFPAHPPNLFWATTHFIFPEGYGKDRSPFDYELFPPGLGMYFECAVGDGDAGVVDGCGLFLTIESYRERRRGSAIRDQAEVWFEKID</sequence>
<dbReference type="Gene3D" id="3.40.710.10">
    <property type="entry name" value="DD-peptidase/beta-lactamase superfamily"/>
    <property type="match status" value="2"/>
</dbReference>
<dbReference type="PANTHER" id="PTHR46825:SF9">
    <property type="entry name" value="BETA-LACTAMASE-RELATED DOMAIN-CONTAINING PROTEIN"/>
    <property type="match status" value="1"/>
</dbReference>
<dbReference type="SUPFAM" id="SSF56601">
    <property type="entry name" value="beta-lactamase/transpeptidase-like"/>
    <property type="match status" value="1"/>
</dbReference>
<gene>
    <name evidence="3" type="ORF">ONZ51_g2922</name>
</gene>
<keyword evidence="4" id="KW-1185">Reference proteome</keyword>
<dbReference type="PANTHER" id="PTHR46825">
    <property type="entry name" value="D-ALANYL-D-ALANINE-CARBOXYPEPTIDASE/ENDOPEPTIDASE AMPH"/>
    <property type="match status" value="1"/>
</dbReference>
<dbReference type="Pfam" id="PF00144">
    <property type="entry name" value="Beta-lactamase"/>
    <property type="match status" value="2"/>
</dbReference>
<proteinExistence type="inferred from homology"/>
<evidence type="ECO:0000259" key="2">
    <source>
        <dbReference type="Pfam" id="PF00144"/>
    </source>
</evidence>
<feature type="domain" description="Beta-lactamase-related" evidence="2">
    <location>
        <begin position="64"/>
        <end position="134"/>
    </location>
</feature>
<name>A0AAD7TYP0_9APHY</name>
<comment type="similarity">
    <text evidence="1">Belongs to the peptidase S12 family.</text>
</comment>
<dbReference type="InterPro" id="IPR050491">
    <property type="entry name" value="AmpC-like"/>
</dbReference>
<dbReference type="AlphaFoldDB" id="A0AAD7TYP0"/>
<evidence type="ECO:0000256" key="1">
    <source>
        <dbReference type="ARBA" id="ARBA00038215"/>
    </source>
</evidence>
<dbReference type="InterPro" id="IPR012338">
    <property type="entry name" value="Beta-lactam/transpept-like"/>
</dbReference>
<dbReference type="InterPro" id="IPR001466">
    <property type="entry name" value="Beta-lactam-related"/>
</dbReference>